<sequence>MIFSIPSVITKQEIAKITSSLAEGEFTDGKLTAGWHAKLVKNNQQLSKQTTLGKQLSEQVQSALNRNNLFQTAVRPKSIHSILFSRYDVGMSYDRHVDNALMNNGRMWRTDVSFTIFISSPSEYKGGELVIEGADEEKSYKLEAGSAIIYPATTLHRVNPVTQGTRFVAVGWVQSLVRSASDREILFDLETARRVIFTRDGKTAEFDLISKSIANLLRKWAEV</sequence>
<keyword evidence="5 7" id="KW-0560">Oxidoreductase</keyword>
<gene>
    <name evidence="9" type="ORF">H1P_130026</name>
</gene>
<evidence type="ECO:0000256" key="3">
    <source>
        <dbReference type="ARBA" id="ARBA00022896"/>
    </source>
</evidence>
<proteinExistence type="inferred from homology"/>
<name>A0A563VKL8_9CYAN</name>
<comment type="cofactor">
    <cofactor evidence="1 7">
        <name>L-ascorbate</name>
        <dbReference type="ChEBI" id="CHEBI:38290"/>
    </cofactor>
</comment>
<evidence type="ECO:0000313" key="9">
    <source>
        <dbReference type="EMBL" id="VEP12006.1"/>
    </source>
</evidence>
<dbReference type="Gene3D" id="2.60.120.620">
    <property type="entry name" value="q2cbj1_9rhob like domain"/>
    <property type="match status" value="1"/>
</dbReference>
<evidence type="ECO:0000259" key="8">
    <source>
        <dbReference type="PROSITE" id="PS51471"/>
    </source>
</evidence>
<dbReference type="SMART" id="SM00702">
    <property type="entry name" value="P4Hc"/>
    <property type="match status" value="1"/>
</dbReference>
<dbReference type="EMBL" id="CAACVJ010000035">
    <property type="protein sequence ID" value="VEP12006.1"/>
    <property type="molecule type" value="Genomic_DNA"/>
</dbReference>
<keyword evidence="6 7" id="KW-0408">Iron</keyword>
<feature type="domain" description="Fe2OG dioxygenase" evidence="8">
    <location>
        <begin position="78"/>
        <end position="175"/>
    </location>
</feature>
<accession>A0A563VKL8</accession>
<comment type="cofactor">
    <cofactor evidence="7">
        <name>Fe(2+)</name>
        <dbReference type="ChEBI" id="CHEBI:29033"/>
    </cofactor>
    <text evidence="7">Binds 1 Fe(2+) ion per subunit.</text>
</comment>
<dbReference type="OrthoDB" id="9812472at2"/>
<dbReference type="GO" id="GO:0005506">
    <property type="term" value="F:iron ion binding"/>
    <property type="evidence" value="ECO:0007669"/>
    <property type="project" value="UniProtKB-UniRule"/>
</dbReference>
<dbReference type="GO" id="GO:0031418">
    <property type="term" value="F:L-ascorbic acid binding"/>
    <property type="evidence" value="ECO:0007669"/>
    <property type="project" value="UniProtKB-KW"/>
</dbReference>
<dbReference type="InterPro" id="IPR023550">
    <property type="entry name" value="PKHD_hydroxylase"/>
</dbReference>
<dbReference type="InterPro" id="IPR044862">
    <property type="entry name" value="Pro_4_hyd_alph_FE2OG_OXY"/>
</dbReference>
<keyword evidence="2 7" id="KW-0479">Metal-binding</keyword>
<dbReference type="PROSITE" id="PS51471">
    <property type="entry name" value="FE2OG_OXY"/>
    <property type="match status" value="1"/>
</dbReference>
<dbReference type="RefSeq" id="WP_144863936.1">
    <property type="nucleotide sequence ID" value="NZ_LR213775.1"/>
</dbReference>
<dbReference type="InterPro" id="IPR005123">
    <property type="entry name" value="Oxoglu/Fe-dep_dioxygenase_dom"/>
</dbReference>
<protein>
    <submittedName>
        <fullName evidence="9">Putative enzyme</fullName>
        <ecNumber evidence="9">1.14.11.-</ecNumber>
    </submittedName>
</protein>
<evidence type="ECO:0000313" key="10">
    <source>
        <dbReference type="Proteomes" id="UP000320055"/>
    </source>
</evidence>
<dbReference type="GO" id="GO:0016706">
    <property type="term" value="F:2-oxoglutarate-dependent dioxygenase activity"/>
    <property type="evidence" value="ECO:0007669"/>
    <property type="project" value="UniProtKB-UniRule"/>
</dbReference>
<evidence type="ECO:0000256" key="6">
    <source>
        <dbReference type="ARBA" id="ARBA00023004"/>
    </source>
</evidence>
<evidence type="ECO:0000256" key="2">
    <source>
        <dbReference type="ARBA" id="ARBA00022723"/>
    </source>
</evidence>
<feature type="binding site" evidence="7">
    <location>
        <position position="98"/>
    </location>
    <ligand>
        <name>Fe cation</name>
        <dbReference type="ChEBI" id="CHEBI:24875"/>
    </ligand>
</feature>
<dbReference type="NCBIfam" id="NF003975">
    <property type="entry name" value="PRK05467.1-4"/>
    <property type="match status" value="1"/>
</dbReference>
<feature type="binding site" evidence="7">
    <location>
        <position position="96"/>
    </location>
    <ligand>
        <name>Fe cation</name>
        <dbReference type="ChEBI" id="CHEBI:24875"/>
    </ligand>
</feature>
<evidence type="ECO:0000256" key="4">
    <source>
        <dbReference type="ARBA" id="ARBA00022964"/>
    </source>
</evidence>
<dbReference type="PANTHER" id="PTHR41536:SF1">
    <property type="entry name" value="PKHD-TYPE HYDROXYLASE YBIX"/>
    <property type="match status" value="1"/>
</dbReference>
<keyword evidence="10" id="KW-1185">Reference proteome</keyword>
<dbReference type="InterPro" id="IPR006620">
    <property type="entry name" value="Pro_4_hyd_alph"/>
</dbReference>
<dbReference type="Pfam" id="PF13640">
    <property type="entry name" value="2OG-FeII_Oxy_3"/>
    <property type="match status" value="1"/>
</dbReference>
<evidence type="ECO:0000256" key="5">
    <source>
        <dbReference type="ARBA" id="ARBA00023002"/>
    </source>
</evidence>
<dbReference type="EC" id="1.14.11.-" evidence="9"/>
<dbReference type="GO" id="GO:0006974">
    <property type="term" value="P:DNA damage response"/>
    <property type="evidence" value="ECO:0007669"/>
    <property type="project" value="TreeGrafter"/>
</dbReference>
<dbReference type="NCBIfam" id="NF003974">
    <property type="entry name" value="PRK05467.1-3"/>
    <property type="match status" value="1"/>
</dbReference>
<evidence type="ECO:0000256" key="7">
    <source>
        <dbReference type="HAMAP-Rule" id="MF_00657"/>
    </source>
</evidence>
<organism evidence="9 10">
    <name type="scientific">Hyella patelloides LEGE 07179</name>
    <dbReference type="NCBI Taxonomy" id="945734"/>
    <lineage>
        <taxon>Bacteria</taxon>
        <taxon>Bacillati</taxon>
        <taxon>Cyanobacteriota</taxon>
        <taxon>Cyanophyceae</taxon>
        <taxon>Pleurocapsales</taxon>
        <taxon>Hyellaceae</taxon>
        <taxon>Hyella</taxon>
    </lineage>
</organism>
<dbReference type="PANTHER" id="PTHR41536">
    <property type="entry name" value="PKHD-TYPE HYDROXYLASE YBIX"/>
    <property type="match status" value="1"/>
</dbReference>
<dbReference type="HAMAP" id="MF_00657">
    <property type="entry name" value="Hydroxyl_YbiX"/>
    <property type="match status" value="1"/>
</dbReference>
<feature type="binding site" evidence="7">
    <location>
        <position position="156"/>
    </location>
    <ligand>
        <name>Fe cation</name>
        <dbReference type="ChEBI" id="CHEBI:24875"/>
    </ligand>
</feature>
<dbReference type="AlphaFoldDB" id="A0A563VKL8"/>
<dbReference type="GO" id="GO:0006879">
    <property type="term" value="P:intracellular iron ion homeostasis"/>
    <property type="evidence" value="ECO:0007669"/>
    <property type="project" value="TreeGrafter"/>
</dbReference>
<keyword evidence="4 7" id="KW-0223">Dioxygenase</keyword>
<keyword evidence="3 7" id="KW-0847">Vitamin C</keyword>
<reference evidence="9 10" key="1">
    <citation type="submission" date="2019-01" db="EMBL/GenBank/DDBJ databases">
        <authorList>
            <person name="Brito A."/>
        </authorList>
    </citation>
    <scope>NUCLEOTIDE SEQUENCE [LARGE SCALE GENOMIC DNA]</scope>
    <source>
        <strain evidence="9">1</strain>
    </source>
</reference>
<feature type="binding site" evidence="7">
    <location>
        <position position="166"/>
    </location>
    <ligand>
        <name>2-oxoglutarate</name>
        <dbReference type="ChEBI" id="CHEBI:16810"/>
    </ligand>
</feature>
<dbReference type="Proteomes" id="UP000320055">
    <property type="component" value="Unassembled WGS sequence"/>
</dbReference>
<dbReference type="Gene3D" id="4.10.860.20">
    <property type="entry name" value="Rabenosyn, Rab binding domain"/>
    <property type="match status" value="1"/>
</dbReference>
<evidence type="ECO:0000256" key="1">
    <source>
        <dbReference type="ARBA" id="ARBA00001961"/>
    </source>
</evidence>